<evidence type="ECO:0000256" key="1">
    <source>
        <dbReference type="SAM" id="MobiDB-lite"/>
    </source>
</evidence>
<feature type="compositionally biased region" description="Basic and acidic residues" evidence="1">
    <location>
        <begin position="1"/>
        <end position="19"/>
    </location>
</feature>
<evidence type="ECO:0000313" key="2">
    <source>
        <dbReference type="EMBL" id="QAU04343.1"/>
    </source>
</evidence>
<evidence type="ECO:0000313" key="3">
    <source>
        <dbReference type="Proteomes" id="UP000320660"/>
    </source>
</evidence>
<proteinExistence type="predicted"/>
<protein>
    <submittedName>
        <fullName evidence="2">Uncharacterized protein</fullName>
    </submittedName>
</protein>
<dbReference type="RefSeq" id="YP_009843290.1">
    <property type="nucleotide sequence ID" value="NC_048747.1"/>
</dbReference>
<reference evidence="2 3" key="1">
    <citation type="submission" date="2019-01" db="EMBL/GenBank/DDBJ databases">
        <authorList>
            <person name="Le T.S."/>
            <person name="Kurtboke I."/>
        </authorList>
    </citation>
    <scope>NUCLEOTIDE SEQUENCE [LARGE SCALE GENOMIC DNA]</scope>
</reference>
<accession>A0A513PWM4</accession>
<dbReference type="Proteomes" id="UP000320660">
    <property type="component" value="Segment"/>
</dbReference>
<feature type="region of interest" description="Disordered" evidence="1">
    <location>
        <begin position="1"/>
        <end position="28"/>
    </location>
</feature>
<keyword evidence="3" id="KW-1185">Reference proteome</keyword>
<dbReference type="EMBL" id="MK368614">
    <property type="protein sequence ID" value="QAU04343.1"/>
    <property type="molecule type" value="Genomic_DNA"/>
</dbReference>
<dbReference type="GeneID" id="55613556"/>
<name>A0A513PWM4_9CAUD</name>
<organism evidence="2 3">
    <name type="scientific">Vibrio phage 2 TSL-2019</name>
    <dbReference type="NCBI Taxonomy" id="2508172"/>
    <lineage>
        <taxon>Viruses</taxon>
        <taxon>Duplodnaviria</taxon>
        <taxon>Heunggongvirae</taxon>
        <taxon>Uroviricota</taxon>
        <taxon>Caudoviricetes</taxon>
        <taxon>Chimalliviridae</taxon>
        <taxon>Gorgonvirinae</taxon>
        <taxon>Aphroditevirus</taxon>
        <taxon>Aphroditevirus av2TSL2019</taxon>
    </lineage>
</organism>
<dbReference type="KEGG" id="vg:55613556"/>
<sequence>MTEESKEIKRPSLREKHTPENTTMKESVNPALPNTAELEEGSAIFNILLGTSKANFEPTMRLALSWARYQSALSEGKATKAEITRYKKQYEELAKEQHPGKTEEELEVMMSNFLSFHRNLVELSYFRNPMLKDRPWENLSVFADGKEEGDIVPRYPGAKNEATALAERMQRSSQRKSRTPNGYDVLMRDSFIQVRLEPSSIIELGQVIDKINKEIHGYVSSFNGNSMTLIRASIYRVFWNYISEKITSHSVSDVDDPRDLARLIKLSDIRALFVDMMAELAEDGLPIQLYCNQNGCDWVDYVKADPVTMLWHDKTLLSDEQAAALGSLKNFAVKHTFEEVLALQDQSKFVEKDHIDFHDDTHRLEFAQPSLSEYFCAFDVFMDYIQPTLRDIRTDTMNDQEYEKKLTVLIDTVRGLEYMHWCSKLTIFPEAGSDEEPEVFTRREDPVGFFNGLLPIIDESDDVTRKLIHWCVEHGPEMSSTVVGMSNSVCPKCGKDTHGGHTSHGITPIDPFMSFFILTRQTISVRAVNRGIIAPDTL</sequence>